<protein>
    <submittedName>
        <fullName evidence="5">DUF362 domain-containing protein</fullName>
    </submittedName>
</protein>
<accession>A0A3E3DVN6</accession>
<sequence length="376" mass="42504">MSKVALVYLDNYEIENVYNALKKGIDLVGGIEKFVNKDEKILIKPNLLKPRSPEYAVTTHPSVFEAMVKILKENDYKNISYGDSPGKGSTISVAKESGLYDIGEKYNIELKDFSQGNTVHNPENDFAKQFEIANAVTESDSIISISKMKTHQLTRITGAIKNIFGCVNGFNKGASHVKFSDGESFSKMLIDLVKTIKPKLNIMDGVVAMEGNGPGSGTPTKMNVLLISEDPIAIDIIFAKMVNLDRNYLPFIEYSRKINYGTKEEDIEIVGDDLDKFINKEFDVVREPVGIGKFDKYKRFRRFLLKKPYVIQKRCIKCKICVNACPLSDKAISFNEKENRISYDYSKCIRCYCCQEMCQSKAIEVKTPILNKILIR</sequence>
<gene>
    <name evidence="5" type="ORF">DW687_10760</name>
</gene>
<evidence type="ECO:0000256" key="1">
    <source>
        <dbReference type="ARBA" id="ARBA00022723"/>
    </source>
</evidence>
<evidence type="ECO:0000256" key="3">
    <source>
        <dbReference type="ARBA" id="ARBA00023014"/>
    </source>
</evidence>
<comment type="caution">
    <text evidence="5">The sequence shown here is derived from an EMBL/GenBank/DDBJ whole genome shotgun (WGS) entry which is preliminary data.</text>
</comment>
<dbReference type="Proteomes" id="UP000261212">
    <property type="component" value="Unassembled WGS sequence"/>
</dbReference>
<organism evidence="5">
    <name type="scientific">Anaerofustis stercorihominis</name>
    <dbReference type="NCBI Taxonomy" id="214853"/>
    <lineage>
        <taxon>Bacteria</taxon>
        <taxon>Bacillati</taxon>
        <taxon>Bacillota</taxon>
        <taxon>Clostridia</taxon>
        <taxon>Eubacteriales</taxon>
        <taxon>Eubacteriaceae</taxon>
        <taxon>Anaerofustis</taxon>
    </lineage>
</organism>
<keyword evidence="2" id="KW-0408">Iron</keyword>
<dbReference type="GO" id="GO:0046872">
    <property type="term" value="F:metal ion binding"/>
    <property type="evidence" value="ECO:0007669"/>
    <property type="project" value="UniProtKB-KW"/>
</dbReference>
<dbReference type="PANTHER" id="PTHR43122:SF1">
    <property type="entry name" value="IRON-SULFUR-BINDING PROTEIN"/>
    <property type="match status" value="1"/>
</dbReference>
<feature type="domain" description="4Fe-4S ferredoxin-type" evidence="4">
    <location>
        <begin position="306"/>
        <end position="337"/>
    </location>
</feature>
<dbReference type="SUPFAM" id="SSF54862">
    <property type="entry name" value="4Fe-4S ferredoxins"/>
    <property type="match status" value="1"/>
</dbReference>
<dbReference type="Pfam" id="PF04015">
    <property type="entry name" value="DUF362"/>
    <property type="match status" value="1"/>
</dbReference>
<evidence type="ECO:0000259" key="4">
    <source>
        <dbReference type="PROSITE" id="PS51379"/>
    </source>
</evidence>
<dbReference type="InterPro" id="IPR007160">
    <property type="entry name" value="DUF362"/>
</dbReference>
<reference evidence="5" key="1">
    <citation type="submission" date="2018-08" db="EMBL/GenBank/DDBJ databases">
        <title>A genome reference for cultivated species of the human gut microbiota.</title>
        <authorList>
            <person name="Zou Y."/>
            <person name="Xue W."/>
            <person name="Luo G."/>
        </authorList>
    </citation>
    <scope>NUCLEOTIDE SEQUENCE [LARGE SCALE GENOMIC DNA]</scope>
    <source>
        <strain evidence="5">AM25-6</strain>
    </source>
</reference>
<keyword evidence="1" id="KW-0479">Metal-binding</keyword>
<dbReference type="AlphaFoldDB" id="A0A3E3DVN6"/>
<dbReference type="RefSeq" id="WP_117532723.1">
    <property type="nucleotide sequence ID" value="NZ_CP176644.1"/>
</dbReference>
<dbReference type="EMBL" id="QUSM01000007">
    <property type="protein sequence ID" value="RGD73215.1"/>
    <property type="molecule type" value="Genomic_DNA"/>
</dbReference>
<evidence type="ECO:0000313" key="5">
    <source>
        <dbReference type="EMBL" id="RGD73215.1"/>
    </source>
</evidence>
<dbReference type="Pfam" id="PF13237">
    <property type="entry name" value="Fer4_10"/>
    <property type="match status" value="1"/>
</dbReference>
<evidence type="ECO:0000256" key="2">
    <source>
        <dbReference type="ARBA" id="ARBA00023004"/>
    </source>
</evidence>
<dbReference type="PANTHER" id="PTHR43122">
    <property type="entry name" value="FERREDOXIN SUBUNIT OF PYRUVATE:FLAVODOXIN OXIDOREDUCTASE-RELATED"/>
    <property type="match status" value="1"/>
</dbReference>
<dbReference type="PROSITE" id="PS00198">
    <property type="entry name" value="4FE4S_FER_1"/>
    <property type="match status" value="1"/>
</dbReference>
<dbReference type="GO" id="GO:0051536">
    <property type="term" value="F:iron-sulfur cluster binding"/>
    <property type="evidence" value="ECO:0007669"/>
    <property type="project" value="UniProtKB-KW"/>
</dbReference>
<proteinExistence type="predicted"/>
<keyword evidence="3" id="KW-0411">Iron-sulfur</keyword>
<dbReference type="InterPro" id="IPR017896">
    <property type="entry name" value="4Fe4S_Fe-S-bd"/>
</dbReference>
<dbReference type="InterPro" id="IPR017900">
    <property type="entry name" value="4Fe4S_Fe_S_CS"/>
</dbReference>
<dbReference type="Gene3D" id="3.30.70.20">
    <property type="match status" value="1"/>
</dbReference>
<name>A0A3E3DVN6_9FIRM</name>
<feature type="domain" description="4Fe-4S ferredoxin-type" evidence="4">
    <location>
        <begin position="339"/>
        <end position="368"/>
    </location>
</feature>
<dbReference type="PROSITE" id="PS51379">
    <property type="entry name" value="4FE4S_FER_2"/>
    <property type="match status" value="2"/>
</dbReference>